<dbReference type="AlphaFoldDB" id="A0A1G7QYS7"/>
<keyword evidence="1" id="KW-1133">Transmembrane helix</keyword>
<keyword evidence="1" id="KW-0812">Transmembrane</keyword>
<organism evidence="2 3">
    <name type="scientific">Lentzea fradiae</name>
    <dbReference type="NCBI Taxonomy" id="200378"/>
    <lineage>
        <taxon>Bacteria</taxon>
        <taxon>Bacillati</taxon>
        <taxon>Actinomycetota</taxon>
        <taxon>Actinomycetes</taxon>
        <taxon>Pseudonocardiales</taxon>
        <taxon>Pseudonocardiaceae</taxon>
        <taxon>Lentzea</taxon>
    </lineage>
</organism>
<evidence type="ECO:0000313" key="3">
    <source>
        <dbReference type="Proteomes" id="UP000199623"/>
    </source>
</evidence>
<gene>
    <name evidence="2" type="ORF">SAMN05216553_1057</name>
</gene>
<protein>
    <recommendedName>
        <fullName evidence="4">Integral membrane protein</fullName>
    </recommendedName>
</protein>
<dbReference type="Proteomes" id="UP000199623">
    <property type="component" value="Unassembled WGS sequence"/>
</dbReference>
<name>A0A1G7QYS7_9PSEU</name>
<feature type="transmembrane region" description="Helical" evidence="1">
    <location>
        <begin position="12"/>
        <end position="32"/>
    </location>
</feature>
<reference evidence="3" key="1">
    <citation type="submission" date="2016-10" db="EMBL/GenBank/DDBJ databases">
        <authorList>
            <person name="Varghese N."/>
            <person name="Submissions S."/>
        </authorList>
    </citation>
    <scope>NUCLEOTIDE SEQUENCE [LARGE SCALE GENOMIC DNA]</scope>
    <source>
        <strain evidence="3">CGMCC 4.3506</strain>
    </source>
</reference>
<feature type="transmembrane region" description="Helical" evidence="1">
    <location>
        <begin position="38"/>
        <end position="62"/>
    </location>
</feature>
<evidence type="ECO:0000256" key="1">
    <source>
        <dbReference type="SAM" id="Phobius"/>
    </source>
</evidence>
<evidence type="ECO:0008006" key="4">
    <source>
        <dbReference type="Google" id="ProtNLM"/>
    </source>
</evidence>
<dbReference type="EMBL" id="FNCC01000005">
    <property type="protein sequence ID" value="SDG03663.1"/>
    <property type="molecule type" value="Genomic_DNA"/>
</dbReference>
<dbReference type="RefSeq" id="WP_090048637.1">
    <property type="nucleotide sequence ID" value="NZ_FNCC01000005.1"/>
</dbReference>
<evidence type="ECO:0000313" key="2">
    <source>
        <dbReference type="EMBL" id="SDG03663.1"/>
    </source>
</evidence>
<keyword evidence="3" id="KW-1185">Reference proteome</keyword>
<proteinExistence type="predicted"/>
<accession>A0A1G7QYS7</accession>
<keyword evidence="1" id="KW-0472">Membrane</keyword>
<dbReference type="OrthoDB" id="4548241at2"/>
<sequence length="165" mass="18431">MDHVNHFDTKATYWIMRAEYLVGFIVCAVLMLTHLGDIRWWAAIVLFFSIDVIGYYPGAIAFKRAGGGPIHKAYYVLYNTMHNWFAAAAIVGVWILVAGPEWALLAIPLHLCADRGLLGNTLKPFSIAFEPEPLPAFQAFMAQVTGQRPQRQVRVDRAEPKVAAS</sequence>
<feature type="transmembrane region" description="Helical" evidence="1">
    <location>
        <begin position="83"/>
        <end position="105"/>
    </location>
</feature>
<dbReference type="STRING" id="200378.SAMN05216553_1057"/>